<dbReference type="OMA" id="FFIFWDR"/>
<dbReference type="KEGG" id="yli:2911666"/>
<feature type="transmembrane region" description="Helical" evidence="6">
    <location>
        <begin position="42"/>
        <end position="61"/>
    </location>
</feature>
<dbReference type="InterPro" id="IPR006694">
    <property type="entry name" value="Fatty_acid_hydroxylase"/>
</dbReference>
<keyword evidence="2 6" id="KW-0812">Transmembrane</keyword>
<dbReference type="Proteomes" id="UP000256601">
    <property type="component" value="Unassembled WGS sequence"/>
</dbReference>
<dbReference type="GO" id="GO:0102772">
    <property type="term" value="F:sphingolipid C4-monooxygenase activity"/>
    <property type="evidence" value="ECO:0007669"/>
    <property type="project" value="EnsemblFungi"/>
</dbReference>
<dbReference type="GO" id="GO:0042284">
    <property type="term" value="F:sphingolipid delta-4 desaturase activity"/>
    <property type="evidence" value="ECO:0007669"/>
    <property type="project" value="EnsemblFungi"/>
</dbReference>
<dbReference type="PANTHER" id="PTHR11863">
    <property type="entry name" value="STEROL DESATURASE"/>
    <property type="match status" value="1"/>
</dbReference>
<gene>
    <name evidence="9" type="ORF">B0I71DRAFT_128146</name>
    <name evidence="8" type="ORF">YALI1_E20626g</name>
</gene>
<protein>
    <submittedName>
        <fullName evidence="9">Fatty acid hydroxylase superfamily-domain-containing protein</fullName>
    </submittedName>
</protein>
<evidence type="ECO:0000259" key="7">
    <source>
        <dbReference type="Pfam" id="PF04116"/>
    </source>
</evidence>
<dbReference type="GO" id="GO:0005789">
    <property type="term" value="C:endoplasmic reticulum membrane"/>
    <property type="evidence" value="ECO:0007669"/>
    <property type="project" value="EnsemblFungi"/>
</dbReference>
<evidence type="ECO:0000256" key="1">
    <source>
        <dbReference type="ARBA" id="ARBA00004370"/>
    </source>
</evidence>
<dbReference type="AlphaFoldDB" id="A0A1D8NIS4"/>
<evidence type="ECO:0000313" key="11">
    <source>
        <dbReference type="Proteomes" id="UP000256601"/>
    </source>
</evidence>
<evidence type="ECO:0000256" key="4">
    <source>
        <dbReference type="ARBA" id="ARBA00023136"/>
    </source>
</evidence>
<evidence type="ECO:0000313" key="10">
    <source>
        <dbReference type="Proteomes" id="UP000182444"/>
    </source>
</evidence>
<proteinExistence type="predicted"/>
<feature type="domain" description="Fatty acid hydroxylase" evidence="7">
    <location>
        <begin position="157"/>
        <end position="291"/>
    </location>
</feature>
<dbReference type="GeneID" id="2911666"/>
<dbReference type="EMBL" id="CP017557">
    <property type="protein sequence ID" value="AOW05543.1"/>
    <property type="molecule type" value="Genomic_DNA"/>
</dbReference>
<reference evidence="9 11" key="2">
    <citation type="submission" date="2018-07" db="EMBL/GenBank/DDBJ databases">
        <title>Draft Genome Assemblies for Five Robust Yarrowia lipolytica Strains Exhibiting High Lipid Production and Pentose Sugar Utilization and Sugar Alcohol Secretion from Undetoxified Lignocellulosic Biomass Hydrolysates.</title>
        <authorList>
            <consortium name="DOE Joint Genome Institute"/>
            <person name="Walker C."/>
            <person name="Ryu S."/>
            <person name="Na H."/>
            <person name="Zane M."/>
            <person name="LaButti K."/>
            <person name="Lipzen A."/>
            <person name="Haridas S."/>
            <person name="Barry K."/>
            <person name="Grigoriev I.V."/>
            <person name="Quarterman J."/>
            <person name="Slininger P."/>
            <person name="Dien B."/>
            <person name="Trinh C.T."/>
        </authorList>
    </citation>
    <scope>NUCLEOTIDE SEQUENCE [LARGE SCALE GENOMIC DNA]</scope>
    <source>
        <strain evidence="9 11">YB392</strain>
    </source>
</reference>
<name>A0A1D8NIS4_YARLL</name>
<accession>A0A1D8NIS4</accession>
<dbReference type="VEuPathDB" id="FungiDB:YALI1_E20626g"/>
<dbReference type="GO" id="GO:0051999">
    <property type="term" value="P:mannosyl-inositol phosphorylceramide biosynthetic process"/>
    <property type="evidence" value="ECO:0007669"/>
    <property type="project" value="EnsemblFungi"/>
</dbReference>
<keyword evidence="4 6" id="KW-0472">Membrane</keyword>
<evidence type="ECO:0000256" key="6">
    <source>
        <dbReference type="SAM" id="Phobius"/>
    </source>
</evidence>
<reference evidence="8 10" key="1">
    <citation type="journal article" date="2016" name="PLoS ONE">
        <title>Sequence Assembly of Yarrowia lipolytica Strain W29/CLIB89 Shows Transposable Element Diversity.</title>
        <authorList>
            <person name="Magnan C."/>
            <person name="Yu J."/>
            <person name="Chang I."/>
            <person name="Jahn E."/>
            <person name="Kanomata Y."/>
            <person name="Wu J."/>
            <person name="Zeller M."/>
            <person name="Oakes M."/>
            <person name="Baldi P."/>
            <person name="Sandmeyer S."/>
        </authorList>
    </citation>
    <scope>NUCLEOTIDE SEQUENCE [LARGE SCALE GENOMIC DNA]</scope>
    <source>
        <strain evidence="8">CLIB89</strain>
        <strain evidence="10">CLIB89(W29)</strain>
    </source>
</reference>
<organism evidence="8 10">
    <name type="scientific">Yarrowia lipolytica</name>
    <name type="common">Candida lipolytica</name>
    <dbReference type="NCBI Taxonomy" id="4952"/>
    <lineage>
        <taxon>Eukaryota</taxon>
        <taxon>Fungi</taxon>
        <taxon>Dikarya</taxon>
        <taxon>Ascomycota</taxon>
        <taxon>Saccharomycotina</taxon>
        <taxon>Dipodascomycetes</taxon>
        <taxon>Dipodascales</taxon>
        <taxon>Dipodascales incertae sedis</taxon>
        <taxon>Yarrowia</taxon>
    </lineage>
</organism>
<dbReference type="Proteomes" id="UP000182444">
    <property type="component" value="Chromosome 1E"/>
</dbReference>
<feature type="transmembrane region" description="Helical" evidence="6">
    <location>
        <begin position="139"/>
        <end position="162"/>
    </location>
</feature>
<dbReference type="VEuPathDB" id="FungiDB:YALI0_E17347g"/>
<dbReference type="EMBL" id="KZ858957">
    <property type="protein sequence ID" value="RDW27980.1"/>
    <property type="molecule type" value="Genomic_DNA"/>
</dbReference>
<dbReference type="Pfam" id="PF04116">
    <property type="entry name" value="FA_hydroxylase"/>
    <property type="match status" value="1"/>
</dbReference>
<comment type="subcellular location">
    <subcellularLocation>
        <location evidence="1">Membrane</location>
    </subcellularLocation>
</comment>
<feature type="region of interest" description="Disordered" evidence="5">
    <location>
        <begin position="315"/>
        <end position="353"/>
    </location>
</feature>
<sequence>MYNGTFNLGPITLTAPNVSSIPPPIYKHSIPPLVSWISDENLALLLPIICYWTSGIMFHIIDQYELLEQYRIHTPEEVTKRNKCTFAEVVRDVIKQHMLQTALGLLLNYFEEPNTTGHEAHDIWTWQVRFGGQTSPAKAWLAAFAYTYLLPFVKISFAFFILDSWQYFLHRAMHQSKWLYKKFHSRHHRLYVPYAIGALYNTALEGVLMDSCGAGLAYMVSGLTTREAIWFFCFSTLKTVDDHCGYCIPWDPFQILFPNNAVYHDIHHQSFGIKTNFSQPFFTFWDRILNTEYHGTRGYVQKQKEITAQKYKEWVESRSGSSSEDENKAKATEVAGKSTGASTSEQVVSSRLE</sequence>
<evidence type="ECO:0000256" key="3">
    <source>
        <dbReference type="ARBA" id="ARBA00022989"/>
    </source>
</evidence>
<evidence type="ECO:0000256" key="2">
    <source>
        <dbReference type="ARBA" id="ARBA00022692"/>
    </source>
</evidence>
<evidence type="ECO:0000313" key="9">
    <source>
        <dbReference type="EMBL" id="RDW27980.1"/>
    </source>
</evidence>
<dbReference type="InterPro" id="IPR050307">
    <property type="entry name" value="Sterol_Desaturase_Related"/>
</dbReference>
<dbReference type="eggNOG" id="KOG0874">
    <property type="taxonomic scope" value="Eukaryota"/>
</dbReference>
<evidence type="ECO:0000256" key="5">
    <source>
        <dbReference type="SAM" id="MobiDB-lite"/>
    </source>
</evidence>
<evidence type="ECO:0000313" key="8">
    <source>
        <dbReference type="EMBL" id="AOW05543.1"/>
    </source>
</evidence>
<keyword evidence="3 6" id="KW-1133">Transmembrane helix</keyword>
<dbReference type="RefSeq" id="XP_504059.1">
    <property type="nucleotide sequence ID" value="XM_504059.1"/>
</dbReference>
<dbReference type="GO" id="GO:0005506">
    <property type="term" value="F:iron ion binding"/>
    <property type="evidence" value="ECO:0007669"/>
    <property type="project" value="InterPro"/>
</dbReference>
<dbReference type="OrthoDB" id="408954at2759"/>
<feature type="compositionally biased region" description="Polar residues" evidence="5">
    <location>
        <begin position="339"/>
        <end position="353"/>
    </location>
</feature>